<dbReference type="InterPro" id="IPR001173">
    <property type="entry name" value="Glyco_trans_2-like"/>
</dbReference>
<sequence>SALAKQDYPVDKLEIIIADDRSTDKTWECIKNYTNQFPHFSGVRITELSDNMSPKKNALSRAIQLSSGDIIISTDADCLVPETWTSSMVSLFEKNTGIVVGYSEIDQSQKSFLCHYQAVDFLALMSANAGSLGWRNAWSGSGQNLAYRRSDFDRIKGFTPVAHQVSGDDMYLVQSIAKKHTATFNTSKEGFVKTSPVLSIKQYLNQRIRWASNARKLANQNIFFLFFLFSAFLCNTSLFLGFFSPSMFSFLPVLLGIKIFFDALVIQAGSTKFNTPVNILTFIVWSLFQP</sequence>
<reference evidence="5" key="1">
    <citation type="submission" date="2018-05" db="EMBL/GenBank/DDBJ databases">
        <authorList>
            <person name="Lanie J.A."/>
            <person name="Ng W.-L."/>
            <person name="Kazmierczak K.M."/>
            <person name="Andrzejewski T.M."/>
            <person name="Davidsen T.M."/>
            <person name="Wayne K.J."/>
            <person name="Tettelin H."/>
            <person name="Glass J.I."/>
            <person name="Rusch D."/>
            <person name="Podicherti R."/>
            <person name="Tsui H.-C.T."/>
            <person name="Winkler M.E."/>
        </authorList>
    </citation>
    <scope>NUCLEOTIDE SEQUENCE</scope>
</reference>
<dbReference type="PANTHER" id="PTHR43630">
    <property type="entry name" value="POLY-BETA-1,6-N-ACETYL-D-GLUCOSAMINE SYNTHASE"/>
    <property type="match status" value="1"/>
</dbReference>
<feature type="non-terminal residue" evidence="5">
    <location>
        <position position="290"/>
    </location>
</feature>
<feature type="transmembrane region" description="Helical" evidence="3">
    <location>
        <begin position="249"/>
        <end position="266"/>
    </location>
</feature>
<evidence type="ECO:0000259" key="4">
    <source>
        <dbReference type="Pfam" id="PF00535"/>
    </source>
</evidence>
<keyword evidence="2" id="KW-0808">Transferase</keyword>
<feature type="transmembrane region" description="Helical" evidence="3">
    <location>
        <begin position="222"/>
        <end position="243"/>
    </location>
</feature>
<protein>
    <recommendedName>
        <fullName evidence="4">Glycosyltransferase 2-like domain-containing protein</fullName>
    </recommendedName>
</protein>
<keyword evidence="1" id="KW-0328">Glycosyltransferase</keyword>
<evidence type="ECO:0000256" key="1">
    <source>
        <dbReference type="ARBA" id="ARBA00022676"/>
    </source>
</evidence>
<dbReference type="SUPFAM" id="SSF53448">
    <property type="entry name" value="Nucleotide-diphospho-sugar transferases"/>
    <property type="match status" value="1"/>
</dbReference>
<organism evidence="5">
    <name type="scientific">marine metagenome</name>
    <dbReference type="NCBI Taxonomy" id="408172"/>
    <lineage>
        <taxon>unclassified sequences</taxon>
        <taxon>metagenomes</taxon>
        <taxon>ecological metagenomes</taxon>
    </lineage>
</organism>
<dbReference type="EMBL" id="UINC01146886">
    <property type="protein sequence ID" value="SVD37871.1"/>
    <property type="molecule type" value="Genomic_DNA"/>
</dbReference>
<dbReference type="Pfam" id="PF00535">
    <property type="entry name" value="Glycos_transf_2"/>
    <property type="match status" value="1"/>
</dbReference>
<keyword evidence="3" id="KW-0472">Membrane</keyword>
<dbReference type="PANTHER" id="PTHR43630:SF1">
    <property type="entry name" value="POLY-BETA-1,6-N-ACETYL-D-GLUCOSAMINE SYNTHASE"/>
    <property type="match status" value="1"/>
</dbReference>
<dbReference type="Gene3D" id="3.90.550.10">
    <property type="entry name" value="Spore Coat Polysaccharide Biosynthesis Protein SpsA, Chain A"/>
    <property type="match status" value="1"/>
</dbReference>
<keyword evidence="3" id="KW-0812">Transmembrane</keyword>
<feature type="domain" description="Glycosyltransferase 2-like" evidence="4">
    <location>
        <begin position="3"/>
        <end position="153"/>
    </location>
</feature>
<dbReference type="InterPro" id="IPR029044">
    <property type="entry name" value="Nucleotide-diphossugar_trans"/>
</dbReference>
<evidence type="ECO:0000313" key="5">
    <source>
        <dbReference type="EMBL" id="SVD37871.1"/>
    </source>
</evidence>
<accession>A0A382UW22</accession>
<dbReference type="GO" id="GO:0016757">
    <property type="term" value="F:glycosyltransferase activity"/>
    <property type="evidence" value="ECO:0007669"/>
    <property type="project" value="UniProtKB-KW"/>
</dbReference>
<proteinExistence type="predicted"/>
<evidence type="ECO:0000256" key="3">
    <source>
        <dbReference type="SAM" id="Phobius"/>
    </source>
</evidence>
<evidence type="ECO:0000256" key="2">
    <source>
        <dbReference type="ARBA" id="ARBA00022679"/>
    </source>
</evidence>
<keyword evidence="3" id="KW-1133">Transmembrane helix</keyword>
<name>A0A382UW22_9ZZZZ</name>
<feature type="non-terminal residue" evidence="5">
    <location>
        <position position="1"/>
    </location>
</feature>
<dbReference type="AlphaFoldDB" id="A0A382UW22"/>
<gene>
    <name evidence="5" type="ORF">METZ01_LOCUS390725</name>
</gene>